<keyword evidence="3" id="KW-1185">Reference proteome</keyword>
<evidence type="ECO:0000313" key="2">
    <source>
        <dbReference type="EMBL" id="MCH4295460.1"/>
    </source>
</evidence>
<dbReference type="Pfam" id="PF01161">
    <property type="entry name" value="PBP"/>
    <property type="match status" value="1"/>
</dbReference>
<keyword evidence="2" id="KW-0649">Protein kinase inhibitor</keyword>
<reference evidence="2 3" key="1">
    <citation type="submission" date="2022-02" db="EMBL/GenBank/DDBJ databases">
        <title>The genome sequence of Shewanella sp. 3B26.</title>
        <authorList>
            <person name="Du J."/>
        </authorList>
    </citation>
    <scope>NUCLEOTIDE SEQUENCE [LARGE SCALE GENOMIC DNA]</scope>
    <source>
        <strain evidence="2 3">3B26</strain>
    </source>
</reference>
<dbReference type="InterPro" id="IPR008914">
    <property type="entry name" value="PEBP"/>
</dbReference>
<dbReference type="SUPFAM" id="SSF49777">
    <property type="entry name" value="PEBP-like"/>
    <property type="match status" value="1"/>
</dbReference>
<dbReference type="NCBIfam" id="TIGR00481">
    <property type="entry name" value="YbhB/YbcL family Raf kinase inhibitor-like protein"/>
    <property type="match status" value="1"/>
</dbReference>
<name>A0AAJ1FBZ2_9GAMM</name>
<accession>A0AAJ1FBZ2</accession>
<proteinExistence type="predicted"/>
<dbReference type="PANTHER" id="PTHR30289">
    <property type="entry name" value="UNCHARACTERIZED PROTEIN YBCL-RELATED"/>
    <property type="match status" value="1"/>
</dbReference>
<dbReference type="InterPro" id="IPR005247">
    <property type="entry name" value="YbhB_YbcL/LppC-like"/>
</dbReference>
<sequence length="176" mass="18807">MKLFPLIGSLLVAASVHSQAMELSSPDIKEGHFMAKTFEYQGFGCSGDNLSPALSWSDIPEGTKSFAITVFDPDAPTGSGWWHWAVVDIPLKVTAIARGQKMDALGAKTLGNDYGEPRFGGACPPPGHGMHRYQFTVWALPVETLQLPADPSLALLGYQLGAQALGKATITATYSR</sequence>
<dbReference type="PANTHER" id="PTHR30289:SF1">
    <property type="entry name" value="PEBP (PHOSPHATIDYLETHANOLAMINE-BINDING PROTEIN) FAMILY PROTEIN"/>
    <property type="match status" value="1"/>
</dbReference>
<dbReference type="CDD" id="cd00865">
    <property type="entry name" value="PEBP_bact_arch"/>
    <property type="match status" value="1"/>
</dbReference>
<dbReference type="InterPro" id="IPR036610">
    <property type="entry name" value="PEBP-like_sf"/>
</dbReference>
<dbReference type="GO" id="GO:0004860">
    <property type="term" value="F:protein kinase inhibitor activity"/>
    <property type="evidence" value="ECO:0007669"/>
    <property type="project" value="UniProtKB-KW"/>
</dbReference>
<dbReference type="Gene3D" id="3.90.280.10">
    <property type="entry name" value="PEBP-like"/>
    <property type="match status" value="1"/>
</dbReference>
<dbReference type="Proteomes" id="UP001297581">
    <property type="component" value="Unassembled WGS sequence"/>
</dbReference>
<feature type="chain" id="PRO_5042489007" evidence="1">
    <location>
        <begin position="21"/>
        <end position="176"/>
    </location>
</feature>
<dbReference type="AlphaFoldDB" id="A0AAJ1FBZ2"/>
<evidence type="ECO:0000256" key="1">
    <source>
        <dbReference type="SAM" id="SignalP"/>
    </source>
</evidence>
<organism evidence="2 3">
    <name type="scientific">Shewanella zhuhaiensis</name>
    <dbReference type="NCBI Taxonomy" id="2919576"/>
    <lineage>
        <taxon>Bacteria</taxon>
        <taxon>Pseudomonadati</taxon>
        <taxon>Pseudomonadota</taxon>
        <taxon>Gammaproteobacteria</taxon>
        <taxon>Alteromonadales</taxon>
        <taxon>Shewanellaceae</taxon>
        <taxon>Shewanella</taxon>
    </lineage>
</organism>
<feature type="signal peptide" evidence="1">
    <location>
        <begin position="1"/>
        <end position="20"/>
    </location>
</feature>
<keyword evidence="1" id="KW-0732">Signal</keyword>
<dbReference type="EMBL" id="JAKUDL010000005">
    <property type="protein sequence ID" value="MCH4295460.1"/>
    <property type="molecule type" value="Genomic_DNA"/>
</dbReference>
<protein>
    <submittedName>
        <fullName evidence="2">YbhB/YbcL family Raf kinase inhibitor-like protein</fullName>
    </submittedName>
</protein>
<comment type="caution">
    <text evidence="2">The sequence shown here is derived from an EMBL/GenBank/DDBJ whole genome shotgun (WGS) entry which is preliminary data.</text>
</comment>
<gene>
    <name evidence="2" type="ORF">MJ923_14225</name>
</gene>
<dbReference type="RefSeq" id="WP_240591669.1">
    <property type="nucleotide sequence ID" value="NZ_JAKUDL010000005.1"/>
</dbReference>
<evidence type="ECO:0000313" key="3">
    <source>
        <dbReference type="Proteomes" id="UP001297581"/>
    </source>
</evidence>